<organism evidence="1 2">
    <name type="scientific">Acropora cervicornis</name>
    <name type="common">Staghorn coral</name>
    <dbReference type="NCBI Taxonomy" id="6130"/>
    <lineage>
        <taxon>Eukaryota</taxon>
        <taxon>Metazoa</taxon>
        <taxon>Cnidaria</taxon>
        <taxon>Anthozoa</taxon>
        <taxon>Hexacorallia</taxon>
        <taxon>Scleractinia</taxon>
        <taxon>Astrocoeniina</taxon>
        <taxon>Acroporidae</taxon>
        <taxon>Acropora</taxon>
    </lineage>
</organism>
<dbReference type="Proteomes" id="UP001249851">
    <property type="component" value="Unassembled WGS sequence"/>
</dbReference>
<evidence type="ECO:0000313" key="2">
    <source>
        <dbReference type="Proteomes" id="UP001249851"/>
    </source>
</evidence>
<sequence length="85" mass="9964">MLKGRWHILYKKTECALDNIQVIIMVCITLRNICIDRTDPCKPRWRLEVEELNLIRGSGHVGDSNATRQVMANWLWGIREDRDAN</sequence>
<keyword evidence="2" id="KW-1185">Reference proteome</keyword>
<reference evidence="1" key="1">
    <citation type="journal article" date="2023" name="G3 (Bethesda)">
        <title>Whole genome assembly and annotation of the endangered Caribbean coral Acropora cervicornis.</title>
        <authorList>
            <person name="Selwyn J.D."/>
            <person name="Vollmer S.V."/>
        </authorList>
    </citation>
    <scope>NUCLEOTIDE SEQUENCE</scope>
    <source>
        <strain evidence="1">K2</strain>
    </source>
</reference>
<proteinExistence type="predicted"/>
<comment type="caution">
    <text evidence="1">The sequence shown here is derived from an EMBL/GenBank/DDBJ whole genome shotgun (WGS) entry which is preliminary data.</text>
</comment>
<dbReference type="AlphaFoldDB" id="A0AAD9V3P6"/>
<reference evidence="1" key="2">
    <citation type="journal article" date="2023" name="Science">
        <title>Genomic signatures of disease resistance in endangered staghorn corals.</title>
        <authorList>
            <person name="Vollmer S.V."/>
            <person name="Selwyn J.D."/>
            <person name="Despard B.A."/>
            <person name="Roesel C.L."/>
        </authorList>
    </citation>
    <scope>NUCLEOTIDE SEQUENCE</scope>
    <source>
        <strain evidence="1">K2</strain>
    </source>
</reference>
<accession>A0AAD9V3P6</accession>
<name>A0AAD9V3P6_ACRCE</name>
<gene>
    <name evidence="1" type="ORF">P5673_017566</name>
</gene>
<evidence type="ECO:0000313" key="1">
    <source>
        <dbReference type="EMBL" id="KAK2559982.1"/>
    </source>
</evidence>
<protein>
    <submittedName>
        <fullName evidence="1">Uncharacterized protein</fullName>
    </submittedName>
</protein>
<dbReference type="EMBL" id="JARQWQ010000038">
    <property type="protein sequence ID" value="KAK2559982.1"/>
    <property type="molecule type" value="Genomic_DNA"/>
</dbReference>